<dbReference type="AlphaFoldDB" id="A0A1E3Q567"/>
<dbReference type="Proteomes" id="UP000094385">
    <property type="component" value="Unassembled WGS sequence"/>
</dbReference>
<keyword evidence="4" id="KW-1185">Reference proteome</keyword>
<evidence type="ECO:0000256" key="1">
    <source>
        <dbReference type="ARBA" id="ARBA00005788"/>
    </source>
</evidence>
<protein>
    <recommendedName>
        <fullName evidence="2">Mug135-like C-terminal domain-containing protein</fullName>
    </recommendedName>
</protein>
<evidence type="ECO:0000259" key="2">
    <source>
        <dbReference type="Pfam" id="PF08593"/>
    </source>
</evidence>
<name>A0A1E3Q567_LIPST</name>
<feature type="domain" description="Mug135-like C-terminal" evidence="2">
    <location>
        <begin position="2"/>
        <end position="64"/>
    </location>
</feature>
<reference evidence="3 4" key="1">
    <citation type="journal article" date="2016" name="Proc. Natl. Acad. Sci. U.S.A.">
        <title>Comparative genomics of biotechnologically important yeasts.</title>
        <authorList>
            <person name="Riley R."/>
            <person name="Haridas S."/>
            <person name="Wolfe K.H."/>
            <person name="Lopes M.R."/>
            <person name="Hittinger C.T."/>
            <person name="Goeker M."/>
            <person name="Salamov A.A."/>
            <person name="Wisecaver J.H."/>
            <person name="Long T.M."/>
            <person name="Calvey C.H."/>
            <person name="Aerts A.L."/>
            <person name="Barry K.W."/>
            <person name="Choi C."/>
            <person name="Clum A."/>
            <person name="Coughlan A.Y."/>
            <person name="Deshpande S."/>
            <person name="Douglass A.P."/>
            <person name="Hanson S.J."/>
            <person name="Klenk H.-P."/>
            <person name="LaButti K.M."/>
            <person name="Lapidus A."/>
            <person name="Lindquist E.A."/>
            <person name="Lipzen A.M."/>
            <person name="Meier-Kolthoff J.P."/>
            <person name="Ohm R.A."/>
            <person name="Otillar R.P."/>
            <person name="Pangilinan J.L."/>
            <person name="Peng Y."/>
            <person name="Rokas A."/>
            <person name="Rosa C.A."/>
            <person name="Scheuner C."/>
            <person name="Sibirny A.A."/>
            <person name="Slot J.C."/>
            <person name="Stielow J.B."/>
            <person name="Sun H."/>
            <person name="Kurtzman C.P."/>
            <person name="Blackwell M."/>
            <person name="Grigoriev I.V."/>
            <person name="Jeffries T.W."/>
        </authorList>
    </citation>
    <scope>NUCLEOTIDE SEQUENCE [LARGE SCALE GENOMIC DNA]</scope>
    <source>
        <strain evidence="3 4">NRRL Y-11557</strain>
    </source>
</reference>
<comment type="similarity">
    <text evidence="1">Belongs to the UPF0612 family.</text>
</comment>
<accession>A0A1E3Q567</accession>
<organism evidence="3 4">
    <name type="scientific">Lipomyces starkeyi NRRL Y-11557</name>
    <dbReference type="NCBI Taxonomy" id="675824"/>
    <lineage>
        <taxon>Eukaryota</taxon>
        <taxon>Fungi</taxon>
        <taxon>Dikarya</taxon>
        <taxon>Ascomycota</taxon>
        <taxon>Saccharomycotina</taxon>
        <taxon>Lipomycetes</taxon>
        <taxon>Lipomycetales</taxon>
        <taxon>Lipomycetaceae</taxon>
        <taxon>Lipomyces</taxon>
    </lineage>
</organism>
<dbReference type="InterPro" id="IPR013902">
    <property type="entry name" value="Mug135-like_C"/>
</dbReference>
<evidence type="ECO:0000313" key="3">
    <source>
        <dbReference type="EMBL" id="ODQ72855.1"/>
    </source>
</evidence>
<evidence type="ECO:0000313" key="4">
    <source>
        <dbReference type="Proteomes" id="UP000094385"/>
    </source>
</evidence>
<sequence length="66" mass="7233">MPLYVIPFRDGSLPTQPPHSLPALSNFDVIENLNAGQLREYCTGYGYPAGNPAQMRARIKTAIGKD</sequence>
<dbReference type="EMBL" id="KV454294">
    <property type="protein sequence ID" value="ODQ72855.1"/>
    <property type="molecule type" value="Genomic_DNA"/>
</dbReference>
<gene>
    <name evidence="3" type="ORF">LIPSTDRAFT_71131</name>
</gene>
<dbReference type="Pfam" id="PF08593">
    <property type="entry name" value="Mug135_C"/>
    <property type="match status" value="1"/>
</dbReference>
<dbReference type="OrthoDB" id="3230244at2759"/>
<proteinExistence type="inferred from homology"/>